<dbReference type="Proteomes" id="UP000270581">
    <property type="component" value="Unassembled WGS sequence"/>
</dbReference>
<dbReference type="AlphaFoldDB" id="A0AAJ4R6N3"/>
<keyword evidence="3" id="KW-1185">Reference proteome</keyword>
<evidence type="ECO:0000313" key="3">
    <source>
        <dbReference type="Proteomes" id="UP000270581"/>
    </source>
</evidence>
<dbReference type="Pfam" id="PF13274">
    <property type="entry name" value="SocA_Panacea"/>
    <property type="match status" value="1"/>
</dbReference>
<proteinExistence type="predicted"/>
<name>A0AAJ4R6N3_9EURY</name>
<evidence type="ECO:0000259" key="1">
    <source>
        <dbReference type="Pfam" id="PF13274"/>
    </source>
</evidence>
<dbReference type="InterPro" id="IPR025272">
    <property type="entry name" value="SocA_Panacea"/>
</dbReference>
<feature type="domain" description="Antitoxin SocA-like Panacea" evidence="1">
    <location>
        <begin position="27"/>
        <end position="123"/>
    </location>
</feature>
<sequence length="151" mass="17900">MMIDRQLIPLTLLHASNEQEIEGRTRLQKMVFLIQQEFEERGEDLPGTYQYEPYDYGPFAKTLYDDIEYLEERDIIDESKETIAEEDGKVKYNYELGPRGEEILQEWPEEQVEIVLEVAERIKSDFNDIPLLTLLDHVYSEYPKYAENSVL</sequence>
<gene>
    <name evidence="2" type="ORF">Nmn1133_13655</name>
</gene>
<accession>A0AAJ4R6N3</accession>
<reference evidence="2 3" key="1">
    <citation type="submission" date="2018-11" db="EMBL/GenBank/DDBJ databases">
        <title>Genome sequences of Natronomonas sp. CBA1133.</title>
        <authorList>
            <person name="Roh S.W."/>
            <person name="Cha I.-T."/>
        </authorList>
    </citation>
    <scope>NUCLEOTIDE SEQUENCE [LARGE SCALE GENOMIC DNA]</scope>
    <source>
        <strain evidence="2 3">CBA1133</strain>
    </source>
</reference>
<evidence type="ECO:0000313" key="2">
    <source>
        <dbReference type="EMBL" id="RNJ22669.1"/>
    </source>
</evidence>
<dbReference type="EMBL" id="RJJC01000002">
    <property type="protein sequence ID" value="RNJ22669.1"/>
    <property type="molecule type" value="Genomic_DNA"/>
</dbReference>
<protein>
    <submittedName>
        <fullName evidence="2">DUF4065 domain-containing protein</fullName>
    </submittedName>
</protein>
<comment type="caution">
    <text evidence="2">The sequence shown here is derived from an EMBL/GenBank/DDBJ whole genome shotgun (WGS) entry which is preliminary data.</text>
</comment>
<organism evidence="2 3">
    <name type="scientific">Halosegnis longus</name>
    <dbReference type="NCBI Taxonomy" id="2216012"/>
    <lineage>
        <taxon>Archaea</taxon>
        <taxon>Methanobacteriati</taxon>
        <taxon>Methanobacteriota</taxon>
        <taxon>Stenosarchaea group</taxon>
        <taxon>Halobacteria</taxon>
        <taxon>Halobacteriales</taxon>
        <taxon>Natronomonadaceae</taxon>
        <taxon>Halosegnis</taxon>
    </lineage>
</organism>